<comment type="caution">
    <text evidence="1">The sequence shown here is derived from an EMBL/GenBank/DDBJ whole genome shotgun (WGS) entry which is preliminary data.</text>
</comment>
<dbReference type="SUPFAM" id="SSF52091">
    <property type="entry name" value="SpoIIaa-like"/>
    <property type="match status" value="1"/>
</dbReference>
<name>A0A6G4XFG8_9ACTN</name>
<dbReference type="Proteomes" id="UP000481109">
    <property type="component" value="Unassembled WGS sequence"/>
</dbReference>
<organism evidence="1 2">
    <name type="scientific">Streptomyces mesophilus</name>
    <dbReference type="NCBI Taxonomy" id="1775132"/>
    <lineage>
        <taxon>Bacteria</taxon>
        <taxon>Bacillati</taxon>
        <taxon>Actinomycetota</taxon>
        <taxon>Actinomycetes</taxon>
        <taxon>Kitasatosporales</taxon>
        <taxon>Streptomycetaceae</taxon>
        <taxon>Streptomyces</taxon>
    </lineage>
</organism>
<dbReference type="EMBL" id="JAAKZW010000016">
    <property type="protein sequence ID" value="NGO75577.1"/>
    <property type="molecule type" value="Genomic_DNA"/>
</dbReference>
<dbReference type="AlphaFoldDB" id="A0A6G4XFG8"/>
<reference evidence="1 2" key="1">
    <citation type="submission" date="2020-02" db="EMBL/GenBank/DDBJ databases">
        <title>Whole-genome analyses of novel actinobacteria.</title>
        <authorList>
            <person name="Sahin N."/>
            <person name="Tokatli A."/>
        </authorList>
    </citation>
    <scope>NUCLEOTIDE SEQUENCE [LARGE SCALE GENOMIC DNA]</scope>
    <source>
        <strain evidence="1 2">YC504</strain>
    </source>
</reference>
<evidence type="ECO:0000313" key="1">
    <source>
        <dbReference type="EMBL" id="NGO75577.1"/>
    </source>
</evidence>
<dbReference type="InterPro" id="IPR036513">
    <property type="entry name" value="STAS_dom_sf"/>
</dbReference>
<proteinExistence type="predicted"/>
<evidence type="ECO:0000313" key="2">
    <source>
        <dbReference type="Proteomes" id="UP000481109"/>
    </source>
</evidence>
<keyword evidence="2" id="KW-1185">Reference proteome</keyword>
<dbReference type="RefSeq" id="WP_165331089.1">
    <property type="nucleotide sequence ID" value="NZ_JAAKZW010000016.1"/>
</dbReference>
<accession>A0A6G4XFG8</accession>
<protein>
    <submittedName>
        <fullName evidence="1">STAS domain-containing protein</fullName>
    </submittedName>
</protein>
<dbReference type="Gene3D" id="3.30.750.24">
    <property type="entry name" value="STAS domain"/>
    <property type="match status" value="1"/>
</dbReference>
<sequence length="117" mass="12573">MSLPSYPLAGRRVIKVYDVIDIGTMARVESELFPLIRDCSARGVVIDLHAPLLTSTGIDLLLAARDLAVRHGLAWSVVARRPAPHRVTAITGTTYALGLCADLKDALRIATPPTGRC</sequence>
<gene>
    <name evidence="1" type="ORF">G6045_07770</name>
</gene>